<dbReference type="InterPro" id="IPR002182">
    <property type="entry name" value="NB-ARC"/>
</dbReference>
<keyword evidence="10" id="KW-1185">Reference proteome</keyword>
<dbReference type="FunFam" id="3.40.50.300:FF:001091">
    <property type="entry name" value="Probable disease resistance protein At1g61300"/>
    <property type="match status" value="1"/>
</dbReference>
<evidence type="ECO:0000259" key="6">
    <source>
        <dbReference type="Pfam" id="PF18052"/>
    </source>
</evidence>
<keyword evidence="4" id="KW-0175">Coiled coil</keyword>
<dbReference type="Pfam" id="PF18052">
    <property type="entry name" value="Rx_N"/>
    <property type="match status" value="1"/>
</dbReference>
<evidence type="ECO:0000256" key="4">
    <source>
        <dbReference type="SAM" id="Coils"/>
    </source>
</evidence>
<feature type="domain" description="Disease resistance N-terminal" evidence="6">
    <location>
        <begin position="5"/>
        <end position="92"/>
    </location>
</feature>
<dbReference type="InterPro" id="IPR044974">
    <property type="entry name" value="Disease_R_plants"/>
</dbReference>
<keyword evidence="2" id="KW-0547">Nucleotide-binding</keyword>
<organism evidence="9 10">
    <name type="scientific">Carya illinoinensis</name>
    <name type="common">Pecan</name>
    <dbReference type="NCBI Taxonomy" id="32201"/>
    <lineage>
        <taxon>Eukaryota</taxon>
        <taxon>Viridiplantae</taxon>
        <taxon>Streptophyta</taxon>
        <taxon>Embryophyta</taxon>
        <taxon>Tracheophyta</taxon>
        <taxon>Spermatophyta</taxon>
        <taxon>Magnoliopsida</taxon>
        <taxon>eudicotyledons</taxon>
        <taxon>Gunneridae</taxon>
        <taxon>Pentapetalae</taxon>
        <taxon>rosids</taxon>
        <taxon>fabids</taxon>
        <taxon>Fagales</taxon>
        <taxon>Juglandaceae</taxon>
        <taxon>Carya</taxon>
    </lineage>
</organism>
<feature type="domain" description="Disease resistance protein winged helix" evidence="7">
    <location>
        <begin position="438"/>
        <end position="509"/>
    </location>
</feature>
<gene>
    <name evidence="9" type="ORF">CIPAW_01G045500</name>
</gene>
<dbReference type="InterPro" id="IPR058922">
    <property type="entry name" value="WHD_DRP"/>
</dbReference>
<dbReference type="FunFam" id="1.10.10.10:FF:000322">
    <property type="entry name" value="Probable disease resistance protein At1g63360"/>
    <property type="match status" value="1"/>
</dbReference>
<evidence type="ECO:0000259" key="7">
    <source>
        <dbReference type="Pfam" id="PF23559"/>
    </source>
</evidence>
<comment type="caution">
    <text evidence="9">The sequence shown here is derived from an EMBL/GenBank/DDBJ whole genome shotgun (WGS) entry which is preliminary data.</text>
</comment>
<evidence type="ECO:0000313" key="9">
    <source>
        <dbReference type="EMBL" id="KAG6666632.1"/>
    </source>
</evidence>
<reference evidence="9" key="1">
    <citation type="submission" date="2020-12" db="EMBL/GenBank/DDBJ databases">
        <title>WGS assembly of Carya illinoinensis cv. Pawnee.</title>
        <authorList>
            <person name="Platts A."/>
            <person name="Shu S."/>
            <person name="Wright S."/>
            <person name="Barry K."/>
            <person name="Edger P."/>
            <person name="Pires J.C."/>
            <person name="Schmutz J."/>
        </authorList>
    </citation>
    <scope>NUCLEOTIDE SEQUENCE</scope>
    <source>
        <tissue evidence="9">Leaf</tissue>
    </source>
</reference>
<dbReference type="CDD" id="cd14798">
    <property type="entry name" value="RX-CC_like"/>
    <property type="match status" value="1"/>
</dbReference>
<evidence type="ECO:0000259" key="8">
    <source>
        <dbReference type="Pfam" id="PF23598"/>
    </source>
</evidence>
<dbReference type="PANTHER" id="PTHR23155:SF1185">
    <property type="entry name" value="DISEASE RESISTANCE RPP8-LIKE PROTEIN 3-RELATED"/>
    <property type="match status" value="1"/>
</dbReference>
<dbReference type="EMBL" id="CM031809">
    <property type="protein sequence ID" value="KAG6666632.1"/>
    <property type="molecule type" value="Genomic_DNA"/>
</dbReference>
<evidence type="ECO:0000313" key="10">
    <source>
        <dbReference type="Proteomes" id="UP000811609"/>
    </source>
</evidence>
<dbReference type="AlphaFoldDB" id="A0A8T1RKL9"/>
<sequence>MAEAIVSGVVARLGDLLLRKATSLHGVSNQVEQLQDALKQIQSLLKDADARQNESQSVRQWVADMRDVAYDAEDIIERYALKVGSRKGGGIQDVLKRFACILGEAKTSFQTSSEIGEITRRIFTLKSSLQDYGIKLDSMDGGGPSSLSEKIKEQRQTYAHVEHDHVVVGLEDNLKEVVACLTEEVKYKYRVVSICGMGGLGKTTLARKVYHHKEVKSHFKCRAWVCISQQCQRRDVWEGVMISLTISPSKEQRDEIRSMTDAELTEKLCEVQRQNKCLVVLDDIWKVEQWNSLRAAFQMNDTNSRILLTSRNVDVALQVDPRRGHLHELKLLNDESSWELLQNLAISWRSEDNSNIKEEMRFLGKDMVSYCKGLPLAVIVLGGLLATKQTLEEWEQVHRNVKSCLHQQKDLGISMVLALSYDDLPSHLKLCFLYLGHFPEDFEIRTKELIQMWMAEGLILQTGSNKETLEDVGEQYFKELVQRCMVQVGKKSSVAGIKTCRLHDLMRDFCVDKAKSENFLHIINVNHESNEEIEASIGEVRRAAISGRSSDLGRLGFILPSTSQKYFHLRSLLTFFRPLESWKEKSMLRNFKYLRVLNFVTTAEYNRARAMVSHFNNDNDRKRDFPPAIKSLIHLRFLSLRSTSVRIIASLRNLKCLQTLDLRTTNWQFNFPNDMFRNMEHLRHLYLPQFSKIRGKLQLPNASKLQTLVNIPVFICAVEDPTVGFDEFGKNLMPSNFTFNCLHVLKISHPFIRRDKRVDITPMVTSCPHIYQLRLLGRIKKLPEHDKISPHLAKLSLLHTDLEEDPMLILEKFPNIKILYLGNKSYIGKKMMCSVRGFPQLQSLILAHLPNLEEWEVEEGSMPNLYHLKIVFCEDLRMVPDGLQFVGNLQKLEIVHMYSSFVARLDEGGQDFYKIRHVPSLEVEHTMPEDDWP</sequence>
<keyword evidence="1" id="KW-0677">Repeat</keyword>
<dbReference type="InterPro" id="IPR041118">
    <property type="entry name" value="Rx_N"/>
</dbReference>
<dbReference type="Pfam" id="PF00931">
    <property type="entry name" value="NB-ARC"/>
    <property type="match status" value="1"/>
</dbReference>
<dbReference type="Pfam" id="PF23598">
    <property type="entry name" value="LRR_14"/>
    <property type="match status" value="1"/>
</dbReference>
<dbReference type="FunFam" id="1.10.8.430:FF:000003">
    <property type="entry name" value="Probable disease resistance protein At5g66910"/>
    <property type="match status" value="1"/>
</dbReference>
<name>A0A8T1RKL9_CARIL</name>
<evidence type="ECO:0000256" key="3">
    <source>
        <dbReference type="ARBA" id="ARBA00022821"/>
    </source>
</evidence>
<evidence type="ECO:0000259" key="5">
    <source>
        <dbReference type="Pfam" id="PF00931"/>
    </source>
</evidence>
<dbReference type="Pfam" id="PF23559">
    <property type="entry name" value="WHD_DRP"/>
    <property type="match status" value="1"/>
</dbReference>
<dbReference type="InterPro" id="IPR038005">
    <property type="entry name" value="RX-like_CC"/>
</dbReference>
<dbReference type="GO" id="GO:0043531">
    <property type="term" value="F:ADP binding"/>
    <property type="evidence" value="ECO:0007669"/>
    <property type="project" value="InterPro"/>
</dbReference>
<evidence type="ECO:0000256" key="2">
    <source>
        <dbReference type="ARBA" id="ARBA00022741"/>
    </source>
</evidence>
<proteinExistence type="predicted"/>
<feature type="domain" description="NB-ARC" evidence="5">
    <location>
        <begin position="171"/>
        <end position="347"/>
    </location>
</feature>
<dbReference type="GO" id="GO:0098542">
    <property type="term" value="P:defense response to other organism"/>
    <property type="evidence" value="ECO:0007669"/>
    <property type="project" value="TreeGrafter"/>
</dbReference>
<evidence type="ECO:0008006" key="11">
    <source>
        <dbReference type="Google" id="ProtNLM"/>
    </source>
</evidence>
<feature type="coiled-coil region" evidence="4">
    <location>
        <begin position="24"/>
        <end position="54"/>
    </location>
</feature>
<dbReference type="PANTHER" id="PTHR23155">
    <property type="entry name" value="DISEASE RESISTANCE PROTEIN RP"/>
    <property type="match status" value="1"/>
</dbReference>
<feature type="domain" description="Disease resistance R13L4/SHOC-2-like LRR" evidence="8">
    <location>
        <begin position="568"/>
        <end position="898"/>
    </location>
</feature>
<accession>A0A8T1RKL9</accession>
<dbReference type="Proteomes" id="UP000811609">
    <property type="component" value="Chromosome 1"/>
</dbReference>
<evidence type="ECO:0000256" key="1">
    <source>
        <dbReference type="ARBA" id="ARBA00022737"/>
    </source>
</evidence>
<dbReference type="InterPro" id="IPR055414">
    <property type="entry name" value="LRR_R13L4/SHOC2-like"/>
</dbReference>
<protein>
    <recommendedName>
        <fullName evidence="11">Disease resistance protein At1g50180</fullName>
    </recommendedName>
</protein>
<keyword evidence="3" id="KW-0611">Plant defense</keyword>